<proteinExistence type="predicted"/>
<name>A0ABN2XBN2_9ACTN</name>
<dbReference type="InterPro" id="IPR018875">
    <property type="entry name" value="Antirepressor_Ant_N"/>
</dbReference>
<dbReference type="Proteomes" id="UP001500443">
    <property type="component" value="Unassembled WGS sequence"/>
</dbReference>
<accession>A0ABN2XBN2</accession>
<dbReference type="InterPro" id="IPR005039">
    <property type="entry name" value="Ant_C"/>
</dbReference>
<dbReference type="PRINTS" id="PR01994">
    <property type="entry name" value="ANTIREPRESSR"/>
</dbReference>
<reference evidence="3 4" key="1">
    <citation type="journal article" date="2019" name="Int. J. Syst. Evol. Microbiol.">
        <title>The Global Catalogue of Microorganisms (GCM) 10K type strain sequencing project: providing services to taxonomists for standard genome sequencing and annotation.</title>
        <authorList>
            <consortium name="The Broad Institute Genomics Platform"/>
            <consortium name="The Broad Institute Genome Sequencing Center for Infectious Disease"/>
            <person name="Wu L."/>
            <person name="Ma J."/>
        </authorList>
    </citation>
    <scope>NUCLEOTIDE SEQUENCE [LARGE SCALE GENOMIC DNA]</scope>
    <source>
        <strain evidence="3 4">JCM 15481</strain>
    </source>
</reference>
<evidence type="ECO:0008006" key="5">
    <source>
        <dbReference type="Google" id="ProtNLM"/>
    </source>
</evidence>
<organism evidence="3 4">
    <name type="scientific">Streptomyces synnematoformans</name>
    <dbReference type="NCBI Taxonomy" id="415721"/>
    <lineage>
        <taxon>Bacteria</taxon>
        <taxon>Bacillati</taxon>
        <taxon>Actinomycetota</taxon>
        <taxon>Actinomycetes</taxon>
        <taxon>Kitasatosporales</taxon>
        <taxon>Streptomycetaceae</taxon>
        <taxon>Streptomyces</taxon>
    </lineage>
</organism>
<sequence length="287" mass="32778">MPDIVHPVGSEQTDRAPAPYAEVVAVPFLHGHIPCVVVDGEPMVILRPIAELIGLRWQAQHAKISADQTACVSFIVTQVPGDTQARRVMAVSLETFTVWLATLQPSRVRPEAQETVIAYKREAGRALRRHFFDRGADAGAVDKPLTEIEMARKYVAVLEREQELSKELEAARPKAEYVDSFVHGDTDASTIRVLANQLRVRETELRQLLVDRKAIYRRLHGRRWSRSQNRMVPEYSWHAYATHRTWFVERDQPEAPRHHNDQMRTTLYVTPIGKVKIAELVRNREAA</sequence>
<gene>
    <name evidence="3" type="ORF">GCM10009802_03180</name>
</gene>
<dbReference type="RefSeq" id="WP_344287042.1">
    <property type="nucleotide sequence ID" value="NZ_BAAAPF010000003.1"/>
</dbReference>
<evidence type="ECO:0000313" key="4">
    <source>
        <dbReference type="Proteomes" id="UP001500443"/>
    </source>
</evidence>
<dbReference type="EMBL" id="BAAAPF010000003">
    <property type="protein sequence ID" value="GAA2107808.1"/>
    <property type="molecule type" value="Genomic_DNA"/>
</dbReference>
<feature type="domain" description="Antirepressor protein C-terminal" evidence="1">
    <location>
        <begin position="166"/>
        <end position="282"/>
    </location>
</feature>
<evidence type="ECO:0000259" key="1">
    <source>
        <dbReference type="Pfam" id="PF03374"/>
    </source>
</evidence>
<keyword evidence="4" id="KW-1185">Reference proteome</keyword>
<feature type="domain" description="Antirepressor protein ant N-terminal" evidence="2">
    <location>
        <begin position="26"/>
        <end position="135"/>
    </location>
</feature>
<comment type="caution">
    <text evidence="3">The sequence shown here is derived from an EMBL/GenBank/DDBJ whole genome shotgun (WGS) entry which is preliminary data.</text>
</comment>
<protein>
    <recommendedName>
        <fullName evidence="5">Antirepressor protein C-terminal domain-containing protein</fullName>
    </recommendedName>
</protein>
<evidence type="ECO:0000313" key="3">
    <source>
        <dbReference type="EMBL" id="GAA2107808.1"/>
    </source>
</evidence>
<dbReference type="Pfam" id="PF03374">
    <property type="entry name" value="ANT"/>
    <property type="match status" value="1"/>
</dbReference>
<evidence type="ECO:0000259" key="2">
    <source>
        <dbReference type="Pfam" id="PF10547"/>
    </source>
</evidence>
<dbReference type="Pfam" id="PF10547">
    <property type="entry name" value="P22_AR_N"/>
    <property type="match status" value="1"/>
</dbReference>